<gene>
    <name evidence="1" type="ORF">S01H4_62660</name>
</gene>
<feature type="non-terminal residue" evidence="1">
    <location>
        <position position="1"/>
    </location>
</feature>
<sequence>LVFEESSEELELLLGIKMNAKQIERVCHYYGDLLEQIEWREAYSDGIQLKLQFKQGEDIYVMLDGSMLLTREEKWKEIKLGRIFTSGSITQTSKDRGMITDTVYISHFGKAGEFWEKLSKEIPVSENLVFINDGAKWIWNYIDDHYPNSTQIL</sequence>
<reference evidence="1" key="1">
    <citation type="journal article" date="2014" name="Front. Microbiol.">
        <title>High frequency of phylogenetically diverse reductive dehalogenase-homologous genes in deep subseafloor sedimentary metagenomes.</title>
        <authorList>
            <person name="Kawai M."/>
            <person name="Futagami T."/>
            <person name="Toyoda A."/>
            <person name="Takaki Y."/>
            <person name="Nishi S."/>
            <person name="Hori S."/>
            <person name="Arai W."/>
            <person name="Tsubouchi T."/>
            <person name="Morono Y."/>
            <person name="Uchiyama I."/>
            <person name="Ito T."/>
            <person name="Fujiyama A."/>
            <person name="Inagaki F."/>
            <person name="Takami H."/>
        </authorList>
    </citation>
    <scope>NUCLEOTIDE SEQUENCE</scope>
    <source>
        <strain evidence="1">Expedition CK06-06</strain>
    </source>
</reference>
<proteinExistence type="predicted"/>
<name>X1CHE8_9ZZZZ</name>
<comment type="caution">
    <text evidence="1">The sequence shown here is derived from an EMBL/GenBank/DDBJ whole genome shotgun (WGS) entry which is preliminary data.</text>
</comment>
<evidence type="ECO:0000313" key="1">
    <source>
        <dbReference type="EMBL" id="GAH07746.1"/>
    </source>
</evidence>
<feature type="non-terminal residue" evidence="1">
    <location>
        <position position="153"/>
    </location>
</feature>
<dbReference type="EMBL" id="BART01037456">
    <property type="protein sequence ID" value="GAH07746.1"/>
    <property type="molecule type" value="Genomic_DNA"/>
</dbReference>
<dbReference type="AlphaFoldDB" id="X1CHE8"/>
<protein>
    <submittedName>
        <fullName evidence="1">Uncharacterized protein</fullName>
    </submittedName>
</protein>
<accession>X1CHE8</accession>
<organism evidence="1">
    <name type="scientific">marine sediment metagenome</name>
    <dbReference type="NCBI Taxonomy" id="412755"/>
    <lineage>
        <taxon>unclassified sequences</taxon>
        <taxon>metagenomes</taxon>
        <taxon>ecological metagenomes</taxon>
    </lineage>
</organism>